<organism evidence="9 10">
    <name type="scientific">Virgibacillus kekensis</name>
    <dbReference type="NCBI Taxonomy" id="202261"/>
    <lineage>
        <taxon>Bacteria</taxon>
        <taxon>Bacillati</taxon>
        <taxon>Bacillota</taxon>
        <taxon>Bacilli</taxon>
        <taxon>Bacillales</taxon>
        <taxon>Bacillaceae</taxon>
        <taxon>Virgibacillus</taxon>
    </lineage>
</organism>
<dbReference type="Gene3D" id="1.20.1250.20">
    <property type="entry name" value="MFS general substrate transporter like domains"/>
    <property type="match status" value="1"/>
</dbReference>
<evidence type="ECO:0000256" key="6">
    <source>
        <dbReference type="ARBA" id="ARBA00023136"/>
    </source>
</evidence>
<keyword evidence="10" id="KW-1185">Reference proteome</keyword>
<name>A0ABV9DPQ3_9BACI</name>
<dbReference type="InterPro" id="IPR036259">
    <property type="entry name" value="MFS_trans_sf"/>
</dbReference>
<dbReference type="Proteomes" id="UP001595989">
    <property type="component" value="Unassembled WGS sequence"/>
</dbReference>
<feature type="transmembrane region" description="Helical" evidence="7">
    <location>
        <begin position="103"/>
        <end position="122"/>
    </location>
</feature>
<feature type="transmembrane region" description="Helical" evidence="7">
    <location>
        <begin position="12"/>
        <end position="38"/>
    </location>
</feature>
<dbReference type="InterPro" id="IPR020846">
    <property type="entry name" value="MFS_dom"/>
</dbReference>
<evidence type="ECO:0000259" key="8">
    <source>
        <dbReference type="PROSITE" id="PS50850"/>
    </source>
</evidence>
<sequence length="417" mass="45595">MNRWELFKLKNFVMYWLGYLFSAMGDAIFILVVSWYIVEKTNSGTMMGTFLLFVGVPRVVLMLVGGAVIDRFSPRIVMFISDLIRGIVLFIFAWLSITDGLQIPVLFGLGSIFGVVDAFYWPSVTAIRQRIVKEHHYTQSNSVLTGTWQISAIIGPLLGGTLISLIGFGWSYSVTGLLYLISAVTLFFINLLPRQVSVDTTEPRKNMFSEMVAGAKFVRNSPLLLVIVGTALFGNMAMSTVTVGLPFLAKEYQVGAEGLGQMSASLGLGGIIMSILLSVVIIIKKPQPRIMMAVLFLQGLIILLIGFTQNHWQVAILIGLIGASGAVLGILEQSISQTIIPQHLMGRVYSIILVVAQGVTPLAQACSGWLIDRIGVHKIFLLGGPIEVIAAGIALFIPVVMYYEKQAPKADQKESFQ</sequence>
<feature type="transmembrane region" description="Helical" evidence="7">
    <location>
        <begin position="290"/>
        <end position="308"/>
    </location>
</feature>
<feature type="transmembrane region" description="Helical" evidence="7">
    <location>
        <begin position="314"/>
        <end position="331"/>
    </location>
</feature>
<dbReference type="InterPro" id="IPR011701">
    <property type="entry name" value="MFS"/>
</dbReference>
<feature type="transmembrane region" description="Helical" evidence="7">
    <location>
        <begin position="76"/>
        <end position="97"/>
    </location>
</feature>
<feature type="transmembrane region" description="Helical" evidence="7">
    <location>
        <begin position="223"/>
        <end position="249"/>
    </location>
</feature>
<accession>A0ABV9DPQ3</accession>
<evidence type="ECO:0000256" key="7">
    <source>
        <dbReference type="SAM" id="Phobius"/>
    </source>
</evidence>
<feature type="transmembrane region" description="Helical" evidence="7">
    <location>
        <begin position="261"/>
        <end position="283"/>
    </location>
</feature>
<evidence type="ECO:0000256" key="5">
    <source>
        <dbReference type="ARBA" id="ARBA00022989"/>
    </source>
</evidence>
<gene>
    <name evidence="9" type="ORF">ACFO3D_18655</name>
</gene>
<comment type="caution">
    <text evidence="9">The sequence shown here is derived from an EMBL/GenBank/DDBJ whole genome shotgun (WGS) entry which is preliminary data.</text>
</comment>
<dbReference type="Pfam" id="PF07690">
    <property type="entry name" value="MFS_1"/>
    <property type="match status" value="1"/>
</dbReference>
<dbReference type="SUPFAM" id="SSF103473">
    <property type="entry name" value="MFS general substrate transporter"/>
    <property type="match status" value="1"/>
</dbReference>
<evidence type="ECO:0000313" key="10">
    <source>
        <dbReference type="Proteomes" id="UP001595989"/>
    </source>
</evidence>
<dbReference type="PROSITE" id="PS50850">
    <property type="entry name" value="MFS"/>
    <property type="match status" value="1"/>
</dbReference>
<protein>
    <submittedName>
        <fullName evidence="9">MFS transporter</fullName>
    </submittedName>
</protein>
<dbReference type="PANTHER" id="PTHR23513">
    <property type="entry name" value="INTEGRAL MEMBRANE EFFLUX PROTEIN-RELATED"/>
    <property type="match status" value="1"/>
</dbReference>
<evidence type="ECO:0000256" key="1">
    <source>
        <dbReference type="ARBA" id="ARBA00004651"/>
    </source>
</evidence>
<keyword evidence="5 7" id="KW-1133">Transmembrane helix</keyword>
<evidence type="ECO:0000256" key="3">
    <source>
        <dbReference type="ARBA" id="ARBA00022475"/>
    </source>
</evidence>
<proteinExistence type="predicted"/>
<feature type="transmembrane region" description="Helical" evidence="7">
    <location>
        <begin position="50"/>
        <end position="69"/>
    </location>
</feature>
<comment type="subcellular location">
    <subcellularLocation>
        <location evidence="1">Cell membrane</location>
        <topology evidence="1">Multi-pass membrane protein</topology>
    </subcellularLocation>
</comment>
<evidence type="ECO:0000256" key="2">
    <source>
        <dbReference type="ARBA" id="ARBA00022448"/>
    </source>
</evidence>
<evidence type="ECO:0000313" key="9">
    <source>
        <dbReference type="EMBL" id="MFC4560181.1"/>
    </source>
</evidence>
<feature type="domain" description="Major facilitator superfamily (MFS) profile" evidence="8">
    <location>
        <begin position="11"/>
        <end position="402"/>
    </location>
</feature>
<reference evidence="10" key="1">
    <citation type="journal article" date="2019" name="Int. J. Syst. Evol. Microbiol.">
        <title>The Global Catalogue of Microorganisms (GCM) 10K type strain sequencing project: providing services to taxonomists for standard genome sequencing and annotation.</title>
        <authorList>
            <consortium name="The Broad Institute Genomics Platform"/>
            <consortium name="The Broad Institute Genome Sequencing Center for Infectious Disease"/>
            <person name="Wu L."/>
            <person name="Ma J."/>
        </authorList>
    </citation>
    <scope>NUCLEOTIDE SEQUENCE [LARGE SCALE GENOMIC DNA]</scope>
    <source>
        <strain evidence="10">CGMCC 4.7426</strain>
    </source>
</reference>
<dbReference type="RefSeq" id="WP_390299814.1">
    <property type="nucleotide sequence ID" value="NZ_JBHSFU010000015.1"/>
</dbReference>
<feature type="transmembrane region" description="Helical" evidence="7">
    <location>
        <begin position="351"/>
        <end position="371"/>
    </location>
</feature>
<dbReference type="PANTHER" id="PTHR23513:SF6">
    <property type="entry name" value="MAJOR FACILITATOR SUPERFAMILY ASSOCIATED DOMAIN-CONTAINING PROTEIN"/>
    <property type="match status" value="1"/>
</dbReference>
<dbReference type="CDD" id="cd06173">
    <property type="entry name" value="MFS_MefA_like"/>
    <property type="match status" value="1"/>
</dbReference>
<keyword evidence="6 7" id="KW-0472">Membrane</keyword>
<keyword evidence="4 7" id="KW-0812">Transmembrane</keyword>
<evidence type="ECO:0000256" key="4">
    <source>
        <dbReference type="ARBA" id="ARBA00022692"/>
    </source>
</evidence>
<feature type="transmembrane region" description="Helical" evidence="7">
    <location>
        <begin position="143"/>
        <end position="166"/>
    </location>
</feature>
<feature type="transmembrane region" description="Helical" evidence="7">
    <location>
        <begin position="172"/>
        <end position="192"/>
    </location>
</feature>
<dbReference type="EMBL" id="JBHSFU010000015">
    <property type="protein sequence ID" value="MFC4560181.1"/>
    <property type="molecule type" value="Genomic_DNA"/>
</dbReference>
<keyword evidence="3" id="KW-1003">Cell membrane</keyword>
<keyword evidence="2" id="KW-0813">Transport</keyword>
<feature type="transmembrane region" description="Helical" evidence="7">
    <location>
        <begin position="383"/>
        <end position="403"/>
    </location>
</feature>